<dbReference type="EC" id="3.5.4.2" evidence="2 6"/>
<accession>A0ABT9ZUE8</accession>
<dbReference type="InterPro" id="IPR006680">
    <property type="entry name" value="Amidohydro-rel"/>
</dbReference>
<dbReference type="CDD" id="cd01295">
    <property type="entry name" value="AdeC"/>
    <property type="match status" value="1"/>
</dbReference>
<evidence type="ECO:0000256" key="6">
    <source>
        <dbReference type="HAMAP-Rule" id="MF_01518"/>
    </source>
</evidence>
<sequence>MKGTTTIEQLRRRIAVAGRNHPADLVIKNGKIIDIFNLEILDHNQIAIVDGTIAAIGPGPYEGNHIIDANGSYIAPGFIDGHVHIESSMVTPTEFAKVVLPHGVTTVITDPHEIANVSGSKGIQFMLQDAENTLLDIFFMLPSSVPATSFENAGAVLKANDLEPLFSHPKVIGLAEVMDFPAVRNNDEQMIHKLITAANHTNNIDGHAAGLDLHGINIYRAASIKTDHECITAEEAKERLRRGMYIMIREGSTAKNLEALIPVVHKGNSRRCFFCTDDKHLDDLMNEGSINHNIRLAIKQGLDPIIAIQMATLNAAECYELNTKGAIAPGYAADMVFLDDLKKIKILKVLKEGKIIAENGKLLQKVNMQPSTSTALTNTVILPEITEKHLQIPIKDPNKAIMIGIIPNQIITKKLLEKVEITAEGHFIASIQKDQCKMAVIERHKRTGNIGLGIVKGLGLKKGAIATTVAHDSHNLIVAGTNDKDMLKAISEINKMKGGLVVIKEGKAIGSIPLEIAGLISKKDYETVNNELQALHDALHEISPNTGFNQFLTLSFLSLPVIPDLKLTDTGLFDVVQFKHI</sequence>
<evidence type="ECO:0000256" key="4">
    <source>
        <dbReference type="ARBA" id="ARBA00023211"/>
    </source>
</evidence>
<dbReference type="HAMAP" id="MF_01518">
    <property type="entry name" value="Adenine_deamin"/>
    <property type="match status" value="1"/>
</dbReference>
<keyword evidence="4 6" id="KW-0464">Manganese</keyword>
<evidence type="ECO:0000313" key="10">
    <source>
        <dbReference type="Proteomes" id="UP001230005"/>
    </source>
</evidence>
<name>A0ABT9ZUE8_9BACI</name>
<dbReference type="Pfam" id="PF01979">
    <property type="entry name" value="Amidohydro_1"/>
    <property type="match status" value="1"/>
</dbReference>
<keyword evidence="10" id="KW-1185">Reference proteome</keyword>
<dbReference type="Pfam" id="PF13382">
    <property type="entry name" value="Adenine_deam_C"/>
    <property type="match status" value="1"/>
</dbReference>
<dbReference type="InterPro" id="IPR011059">
    <property type="entry name" value="Metal-dep_hydrolase_composite"/>
</dbReference>
<gene>
    <name evidence="6" type="primary">ade</name>
    <name evidence="9" type="ORF">J2S74_002242</name>
</gene>
<organism evidence="9 10">
    <name type="scientific">Evansella vedderi</name>
    <dbReference type="NCBI Taxonomy" id="38282"/>
    <lineage>
        <taxon>Bacteria</taxon>
        <taxon>Bacillati</taxon>
        <taxon>Bacillota</taxon>
        <taxon>Bacilli</taxon>
        <taxon>Bacillales</taxon>
        <taxon>Bacillaceae</taxon>
        <taxon>Evansella</taxon>
    </lineage>
</organism>
<evidence type="ECO:0000313" key="9">
    <source>
        <dbReference type="EMBL" id="MDQ0254863.1"/>
    </source>
</evidence>
<feature type="domain" description="Amidohydrolase-related" evidence="7">
    <location>
        <begin position="73"/>
        <end position="355"/>
    </location>
</feature>
<evidence type="ECO:0000259" key="8">
    <source>
        <dbReference type="Pfam" id="PF13382"/>
    </source>
</evidence>
<dbReference type="NCBIfam" id="TIGR01178">
    <property type="entry name" value="ade"/>
    <property type="match status" value="1"/>
</dbReference>
<comment type="catalytic activity">
    <reaction evidence="5 6">
        <text>adenine + H2O + H(+) = hypoxanthine + NH4(+)</text>
        <dbReference type="Rhea" id="RHEA:23688"/>
        <dbReference type="ChEBI" id="CHEBI:15377"/>
        <dbReference type="ChEBI" id="CHEBI:15378"/>
        <dbReference type="ChEBI" id="CHEBI:16708"/>
        <dbReference type="ChEBI" id="CHEBI:17368"/>
        <dbReference type="ChEBI" id="CHEBI:28938"/>
        <dbReference type="EC" id="3.5.4.2"/>
    </reaction>
</comment>
<dbReference type="InterPro" id="IPR026912">
    <property type="entry name" value="Adenine_deam_C"/>
</dbReference>
<comment type="caution">
    <text evidence="9">The sequence shown here is derived from an EMBL/GenBank/DDBJ whole genome shotgun (WGS) entry which is preliminary data.</text>
</comment>
<dbReference type="SUPFAM" id="SSF51556">
    <property type="entry name" value="Metallo-dependent hydrolases"/>
    <property type="match status" value="1"/>
</dbReference>
<dbReference type="RefSeq" id="WP_307325388.1">
    <property type="nucleotide sequence ID" value="NZ_JAUSUG010000007.1"/>
</dbReference>
<keyword evidence="3 6" id="KW-0378">Hydrolase</keyword>
<dbReference type="PANTHER" id="PTHR11113">
    <property type="entry name" value="N-ACETYLGLUCOSAMINE-6-PHOSPHATE DEACETYLASE"/>
    <property type="match status" value="1"/>
</dbReference>
<dbReference type="SUPFAM" id="SSF51338">
    <property type="entry name" value="Composite domain of metallo-dependent hydrolases"/>
    <property type="match status" value="1"/>
</dbReference>
<evidence type="ECO:0000256" key="2">
    <source>
        <dbReference type="ARBA" id="ARBA00012782"/>
    </source>
</evidence>
<protein>
    <recommendedName>
        <fullName evidence="2 6">Adenine deaminase</fullName>
        <shortName evidence="6">Adenase</shortName>
        <shortName evidence="6">Adenine aminase</shortName>
        <ecNumber evidence="2 6">3.5.4.2</ecNumber>
    </recommendedName>
</protein>
<dbReference type="Gene3D" id="2.30.40.10">
    <property type="entry name" value="Urease, subunit C, domain 1"/>
    <property type="match status" value="1"/>
</dbReference>
<evidence type="ECO:0000256" key="1">
    <source>
        <dbReference type="ARBA" id="ARBA00006773"/>
    </source>
</evidence>
<dbReference type="InterPro" id="IPR006679">
    <property type="entry name" value="Adenine_deam"/>
</dbReference>
<dbReference type="Gene3D" id="3.20.20.140">
    <property type="entry name" value="Metal-dependent hydrolases"/>
    <property type="match status" value="1"/>
</dbReference>
<comment type="cofactor">
    <cofactor evidence="6">
        <name>Mn(2+)</name>
        <dbReference type="ChEBI" id="CHEBI:29035"/>
    </cofactor>
</comment>
<evidence type="ECO:0000256" key="5">
    <source>
        <dbReference type="ARBA" id="ARBA00047720"/>
    </source>
</evidence>
<dbReference type="PANTHER" id="PTHR11113:SF2">
    <property type="entry name" value="ADENINE DEAMINASE"/>
    <property type="match status" value="1"/>
</dbReference>
<reference evidence="9 10" key="1">
    <citation type="submission" date="2023-07" db="EMBL/GenBank/DDBJ databases">
        <title>Genomic Encyclopedia of Type Strains, Phase IV (KMG-IV): sequencing the most valuable type-strain genomes for metagenomic binning, comparative biology and taxonomic classification.</title>
        <authorList>
            <person name="Goeker M."/>
        </authorList>
    </citation>
    <scope>NUCLEOTIDE SEQUENCE [LARGE SCALE GENOMIC DNA]</scope>
    <source>
        <strain evidence="9 10">DSM 9768</strain>
    </source>
</reference>
<evidence type="ECO:0000256" key="3">
    <source>
        <dbReference type="ARBA" id="ARBA00022801"/>
    </source>
</evidence>
<evidence type="ECO:0000259" key="7">
    <source>
        <dbReference type="Pfam" id="PF01979"/>
    </source>
</evidence>
<dbReference type="EMBL" id="JAUSUG010000007">
    <property type="protein sequence ID" value="MDQ0254863.1"/>
    <property type="molecule type" value="Genomic_DNA"/>
</dbReference>
<dbReference type="InterPro" id="IPR032466">
    <property type="entry name" value="Metal_Hydrolase"/>
</dbReference>
<comment type="similarity">
    <text evidence="1 6">Belongs to the metallo-dependent hydrolases superfamily. Adenine deaminase family.</text>
</comment>
<dbReference type="Proteomes" id="UP001230005">
    <property type="component" value="Unassembled WGS sequence"/>
</dbReference>
<proteinExistence type="inferred from homology"/>
<dbReference type="GO" id="GO:0000034">
    <property type="term" value="F:adenine deaminase activity"/>
    <property type="evidence" value="ECO:0007669"/>
    <property type="project" value="UniProtKB-EC"/>
</dbReference>
<feature type="domain" description="Adenine deaminase C-terminal" evidence="8">
    <location>
        <begin position="409"/>
        <end position="579"/>
    </location>
</feature>